<keyword evidence="3" id="KW-1185">Reference proteome</keyword>
<feature type="region of interest" description="Disordered" evidence="1">
    <location>
        <begin position="1"/>
        <end position="56"/>
    </location>
</feature>
<proteinExistence type="predicted"/>
<accession>A0A9P8P3E5</accession>
<evidence type="ECO:0000313" key="2">
    <source>
        <dbReference type="EMBL" id="KAH3664316.1"/>
    </source>
</evidence>
<protein>
    <submittedName>
        <fullName evidence="2">Uncharacterized protein</fullName>
    </submittedName>
</protein>
<reference evidence="2" key="1">
    <citation type="journal article" date="2021" name="Open Biol.">
        <title>Shared evolutionary footprints suggest mitochondrial oxidative damage underlies multiple complex I losses in fungi.</title>
        <authorList>
            <person name="Schikora-Tamarit M.A."/>
            <person name="Marcet-Houben M."/>
            <person name="Nosek J."/>
            <person name="Gabaldon T."/>
        </authorList>
    </citation>
    <scope>NUCLEOTIDE SEQUENCE</scope>
    <source>
        <strain evidence="2">CBS6341</strain>
    </source>
</reference>
<dbReference type="EMBL" id="JAEUBF010001479">
    <property type="protein sequence ID" value="KAH3664316.1"/>
    <property type="molecule type" value="Genomic_DNA"/>
</dbReference>
<dbReference type="Proteomes" id="UP000769528">
    <property type="component" value="Unassembled WGS sequence"/>
</dbReference>
<evidence type="ECO:0000313" key="3">
    <source>
        <dbReference type="Proteomes" id="UP000769528"/>
    </source>
</evidence>
<evidence type="ECO:0000256" key="1">
    <source>
        <dbReference type="SAM" id="MobiDB-lite"/>
    </source>
</evidence>
<sequence>MAKAKTRSQTPSASSSAASSPSDDSHNGEYEEYFQDGEEMTPNANITEPTSAEKVDQVNERIDKLESMHQSMETKLESMHLSMETRLQEDIGQVLKAIQNSNNAVTPVYAGTNPAENRFPGDEGINSSTNKANSIKNENDFAANSSDLGQAKGQFIKTAAEPPLERQSPGLYDINRLLTDNVKLENIQNLTNVRKLDANNIVDKKRLIAVAISHVINGPVGLNKITTYNDFNGNKFDTSIRALFKNSSNITHSSWLELLKIVKTFIPSNLVTPMTRKYGENYPNAAFYKDHPDRHP</sequence>
<feature type="compositionally biased region" description="Acidic residues" evidence="1">
    <location>
        <begin position="30"/>
        <end position="39"/>
    </location>
</feature>
<name>A0A9P8P3E5_9ASCO</name>
<dbReference type="OrthoDB" id="4047580at2759"/>
<feature type="compositionally biased region" description="Low complexity" evidence="1">
    <location>
        <begin position="11"/>
        <end position="22"/>
    </location>
</feature>
<comment type="caution">
    <text evidence="2">The sequence shown here is derived from an EMBL/GenBank/DDBJ whole genome shotgun (WGS) entry which is preliminary data.</text>
</comment>
<organism evidence="2 3">
    <name type="scientific">Wickerhamomyces mucosus</name>
    <dbReference type="NCBI Taxonomy" id="1378264"/>
    <lineage>
        <taxon>Eukaryota</taxon>
        <taxon>Fungi</taxon>
        <taxon>Dikarya</taxon>
        <taxon>Ascomycota</taxon>
        <taxon>Saccharomycotina</taxon>
        <taxon>Saccharomycetes</taxon>
        <taxon>Phaffomycetales</taxon>
        <taxon>Wickerhamomycetaceae</taxon>
        <taxon>Wickerhamomyces</taxon>
    </lineage>
</organism>
<reference evidence="2" key="2">
    <citation type="submission" date="2021-01" db="EMBL/GenBank/DDBJ databases">
        <authorList>
            <person name="Schikora-Tamarit M.A."/>
        </authorList>
    </citation>
    <scope>NUCLEOTIDE SEQUENCE</scope>
    <source>
        <strain evidence="2">CBS6341</strain>
    </source>
</reference>
<dbReference type="AlphaFoldDB" id="A0A9P8P3E5"/>
<gene>
    <name evidence="2" type="ORF">WICMUC_005844</name>
</gene>